<comment type="caution">
    <text evidence="4">The sequence shown here is derived from an EMBL/GenBank/DDBJ whole genome shotgun (WGS) entry which is preliminary data.</text>
</comment>
<evidence type="ECO:0000313" key="4">
    <source>
        <dbReference type="EMBL" id="MCS0500102.1"/>
    </source>
</evidence>
<accession>A0ABT1ZHA8</accession>
<feature type="domain" description="Fumarylacetoacetase-like C-terminal" evidence="3">
    <location>
        <begin position="72"/>
        <end position="277"/>
    </location>
</feature>
<dbReference type="PANTHER" id="PTHR42796:SF4">
    <property type="entry name" value="FUMARYLACETOACETATE HYDROLASE DOMAIN-CONTAINING PROTEIN 2A"/>
    <property type="match status" value="1"/>
</dbReference>
<evidence type="ECO:0000256" key="1">
    <source>
        <dbReference type="ARBA" id="ARBA00010211"/>
    </source>
</evidence>
<evidence type="ECO:0000259" key="3">
    <source>
        <dbReference type="Pfam" id="PF01557"/>
    </source>
</evidence>
<keyword evidence="5" id="KW-1185">Reference proteome</keyword>
<evidence type="ECO:0000256" key="2">
    <source>
        <dbReference type="ARBA" id="ARBA00022723"/>
    </source>
</evidence>
<dbReference type="Proteomes" id="UP001205337">
    <property type="component" value="Unassembled WGS sequence"/>
</dbReference>
<sequence length="281" mass="30617">MRFARLGDPGAEIPVVDDEGSTFDLRPLTADIDADFLAADPATEVRRALHDRILDPVSAGMRFGPPIARPGKIVCIGLNYRDHAEETGASIPSEPIVFLKDPSTIVGPFDDVRIPRRSTKTDWEVELGVVIGRTARYLDSVEAAAEAISGYVLSHDVSEREFQLERGGQWDKGKSCETFNPLGPYLVPAREMPDPQSLAMRLDVNGIRRQDGTTADMIFPVVEIVRYLSQFMVLHPGDLINTGTPAGVALGDPAATYLRPGDVVDLEIEHLGSARQRCVAA</sequence>
<gene>
    <name evidence="4" type="ORF">NUH29_11150</name>
</gene>
<comment type="similarity">
    <text evidence="1">Belongs to the FAH family.</text>
</comment>
<dbReference type="SUPFAM" id="SSF56529">
    <property type="entry name" value="FAH"/>
    <property type="match status" value="1"/>
</dbReference>
<dbReference type="Pfam" id="PF01557">
    <property type="entry name" value="FAA_hydrolase"/>
    <property type="match status" value="1"/>
</dbReference>
<protein>
    <submittedName>
        <fullName evidence="4">Fumarylacetoacetate hydrolase family protein</fullName>
    </submittedName>
</protein>
<dbReference type="EMBL" id="JANTHX010000007">
    <property type="protein sequence ID" value="MCS0500102.1"/>
    <property type="molecule type" value="Genomic_DNA"/>
</dbReference>
<keyword evidence="2" id="KW-0479">Metal-binding</keyword>
<dbReference type="InterPro" id="IPR036663">
    <property type="entry name" value="Fumarylacetoacetase_C_sf"/>
</dbReference>
<dbReference type="InterPro" id="IPR051121">
    <property type="entry name" value="FAH"/>
</dbReference>
<dbReference type="RefSeq" id="WP_258799203.1">
    <property type="nucleotide sequence ID" value="NZ_JANTHX010000007.1"/>
</dbReference>
<organism evidence="4 5">
    <name type="scientific">Protaetiibacter mangrovi</name>
    <dbReference type="NCBI Taxonomy" id="2970926"/>
    <lineage>
        <taxon>Bacteria</taxon>
        <taxon>Bacillati</taxon>
        <taxon>Actinomycetota</taxon>
        <taxon>Actinomycetes</taxon>
        <taxon>Micrococcales</taxon>
        <taxon>Microbacteriaceae</taxon>
        <taxon>Protaetiibacter</taxon>
    </lineage>
</organism>
<proteinExistence type="inferred from homology"/>
<keyword evidence="4" id="KW-0378">Hydrolase</keyword>
<evidence type="ECO:0000313" key="5">
    <source>
        <dbReference type="Proteomes" id="UP001205337"/>
    </source>
</evidence>
<reference evidence="4 5" key="1">
    <citation type="submission" date="2022-08" db="EMBL/GenBank/DDBJ databases">
        <authorList>
            <person name="Li F."/>
        </authorList>
    </citation>
    <scope>NUCLEOTIDE SEQUENCE [LARGE SCALE GENOMIC DNA]</scope>
    <source>
        <strain evidence="4 5">10F1B-8-1</strain>
    </source>
</reference>
<dbReference type="GO" id="GO:0016787">
    <property type="term" value="F:hydrolase activity"/>
    <property type="evidence" value="ECO:0007669"/>
    <property type="project" value="UniProtKB-KW"/>
</dbReference>
<dbReference type="Gene3D" id="3.90.850.10">
    <property type="entry name" value="Fumarylacetoacetase-like, C-terminal domain"/>
    <property type="match status" value="1"/>
</dbReference>
<dbReference type="PANTHER" id="PTHR42796">
    <property type="entry name" value="FUMARYLACETOACETATE HYDROLASE DOMAIN-CONTAINING PROTEIN 2A-RELATED"/>
    <property type="match status" value="1"/>
</dbReference>
<dbReference type="InterPro" id="IPR011234">
    <property type="entry name" value="Fumarylacetoacetase-like_C"/>
</dbReference>
<name>A0ABT1ZHA8_9MICO</name>